<feature type="region of interest" description="Disordered" evidence="1">
    <location>
        <begin position="251"/>
        <end position="287"/>
    </location>
</feature>
<evidence type="ECO:0000313" key="5">
    <source>
        <dbReference type="Proteomes" id="UP000428333"/>
    </source>
</evidence>
<organism evidence="4 5">
    <name type="scientific">Rhododendron williamsianum</name>
    <dbReference type="NCBI Taxonomy" id="262921"/>
    <lineage>
        <taxon>Eukaryota</taxon>
        <taxon>Viridiplantae</taxon>
        <taxon>Streptophyta</taxon>
        <taxon>Embryophyta</taxon>
        <taxon>Tracheophyta</taxon>
        <taxon>Spermatophyta</taxon>
        <taxon>Magnoliopsida</taxon>
        <taxon>eudicotyledons</taxon>
        <taxon>Gunneridae</taxon>
        <taxon>Pentapetalae</taxon>
        <taxon>asterids</taxon>
        <taxon>Ericales</taxon>
        <taxon>Ericaceae</taxon>
        <taxon>Ericoideae</taxon>
        <taxon>Rhodoreae</taxon>
        <taxon>Rhododendron</taxon>
    </lineage>
</organism>
<keyword evidence="5" id="KW-1185">Reference proteome</keyword>
<sequence length="407" mass="45794">MSIVSLALCLAFSLTRSGVAPTLLYSTPDVMSLPRYYTANGINPFQNHTPSGLDIVLLLHPSLEFQWIFPVDLKFQITYSMKLCYGVYFLPVALLLYLLVIIFEFSFIVGTKGTICNIKDLDVQKSMHGEDLLSMVANILVQPSIVTLLEIALSLREHLDTPNGMHLGCHEPSKTIGLLAEGLPGSPFAIILGLQELIKVSELNDEVVDVNSQGLRHLISDQLNARNEDLLTRMKETNGILVCNIPQHEQKKRKIEKKKKTAKENQDEGDEVDRTERSKKKYAEEEDKKRGDCDKGEVFADKSTFHGKESDYLGRSWIALPKDAKATDDHRHGHLLLSAGMDMKVKIWDVFNSGKSRYEKNIKYWDTETGQVISAFSTGKILYVVRLNPNEDKQNILLVGMSDNKIV</sequence>
<proteinExistence type="predicted"/>
<protein>
    <submittedName>
        <fullName evidence="4">Uncharacterized protein</fullName>
    </submittedName>
</protein>
<feature type="non-terminal residue" evidence="4">
    <location>
        <position position="1"/>
    </location>
</feature>
<keyword evidence="2" id="KW-0472">Membrane</keyword>
<comment type="caution">
    <text evidence="4">The sequence shown here is derived from an EMBL/GenBank/DDBJ whole genome shotgun (WGS) entry which is preliminary data.</text>
</comment>
<feature type="compositionally biased region" description="Basic residues" evidence="1">
    <location>
        <begin position="251"/>
        <end position="261"/>
    </location>
</feature>
<dbReference type="OrthoDB" id="10257301at2759"/>
<dbReference type="PANTHER" id="PTHR43979:SF1">
    <property type="entry name" value="PRE-MRNA-PROCESSING FACTOR 17"/>
    <property type="match status" value="1"/>
</dbReference>
<dbReference type="InterPro" id="IPR015943">
    <property type="entry name" value="WD40/YVTN_repeat-like_dom_sf"/>
</dbReference>
<accession>A0A6A4LXL7</accession>
<dbReference type="InterPro" id="IPR011047">
    <property type="entry name" value="Quinoprotein_ADH-like_sf"/>
</dbReference>
<dbReference type="GO" id="GO:0000398">
    <property type="term" value="P:mRNA splicing, via spliceosome"/>
    <property type="evidence" value="ECO:0007669"/>
    <property type="project" value="InterPro"/>
</dbReference>
<dbReference type="GO" id="GO:0071013">
    <property type="term" value="C:catalytic step 2 spliceosome"/>
    <property type="evidence" value="ECO:0007669"/>
    <property type="project" value="InterPro"/>
</dbReference>
<dbReference type="PANTHER" id="PTHR43979">
    <property type="entry name" value="PRE-MRNA-PROCESSING FACTOR 17"/>
    <property type="match status" value="1"/>
</dbReference>
<evidence type="ECO:0000256" key="2">
    <source>
        <dbReference type="SAM" id="Phobius"/>
    </source>
</evidence>
<dbReference type="Proteomes" id="UP000428333">
    <property type="component" value="Linkage Group LG05"/>
</dbReference>
<dbReference type="InterPro" id="IPR032847">
    <property type="entry name" value="PRPF17"/>
</dbReference>
<dbReference type="EMBL" id="QEFC01001185">
    <property type="protein sequence ID" value="KAE9459207.1"/>
    <property type="molecule type" value="Genomic_DNA"/>
</dbReference>
<keyword evidence="2" id="KW-0812">Transmembrane</keyword>
<reference evidence="4 5" key="1">
    <citation type="journal article" date="2019" name="Genome Biol. Evol.">
        <title>The Rhododendron genome and chromosomal organization provide insight into shared whole-genome duplications across the heath family (Ericaceae).</title>
        <authorList>
            <person name="Soza V.L."/>
            <person name="Lindsley D."/>
            <person name="Waalkes A."/>
            <person name="Ramage E."/>
            <person name="Patwardhan R.P."/>
            <person name="Burton J.N."/>
            <person name="Adey A."/>
            <person name="Kumar A."/>
            <person name="Qiu R."/>
            <person name="Shendure J."/>
            <person name="Hall B."/>
        </authorList>
    </citation>
    <scope>NUCLEOTIDE SEQUENCE [LARGE SCALE GENOMIC DNA]</scope>
    <source>
        <strain evidence="4">RSF 1966-606</strain>
    </source>
</reference>
<dbReference type="SUPFAM" id="SSF50998">
    <property type="entry name" value="Quinoprotein alcohol dehydrogenase-like"/>
    <property type="match status" value="1"/>
</dbReference>
<feature type="signal peptide" evidence="3">
    <location>
        <begin position="1"/>
        <end position="17"/>
    </location>
</feature>
<keyword evidence="2" id="KW-1133">Transmembrane helix</keyword>
<name>A0A6A4LXL7_9ERIC</name>
<gene>
    <name evidence="4" type="ORF">C3L33_08892</name>
</gene>
<dbReference type="AlphaFoldDB" id="A0A6A4LXL7"/>
<keyword evidence="3" id="KW-0732">Signal</keyword>
<feature type="transmembrane region" description="Helical" evidence="2">
    <location>
        <begin position="88"/>
        <end position="111"/>
    </location>
</feature>
<evidence type="ECO:0000313" key="4">
    <source>
        <dbReference type="EMBL" id="KAE9459207.1"/>
    </source>
</evidence>
<evidence type="ECO:0000256" key="1">
    <source>
        <dbReference type="SAM" id="MobiDB-lite"/>
    </source>
</evidence>
<dbReference type="Gene3D" id="2.130.10.10">
    <property type="entry name" value="YVTN repeat-like/Quinoprotein amine dehydrogenase"/>
    <property type="match status" value="1"/>
</dbReference>
<feature type="compositionally biased region" description="Basic and acidic residues" evidence="1">
    <location>
        <begin position="262"/>
        <end position="287"/>
    </location>
</feature>
<dbReference type="GO" id="GO:0003729">
    <property type="term" value="F:mRNA binding"/>
    <property type="evidence" value="ECO:0007669"/>
    <property type="project" value="TreeGrafter"/>
</dbReference>
<feature type="chain" id="PRO_5025432562" evidence="3">
    <location>
        <begin position="18"/>
        <end position="407"/>
    </location>
</feature>
<evidence type="ECO:0000256" key="3">
    <source>
        <dbReference type="SAM" id="SignalP"/>
    </source>
</evidence>